<evidence type="ECO:0000313" key="3">
    <source>
        <dbReference type="Proteomes" id="UP001303236"/>
    </source>
</evidence>
<accession>A0ABY9VZG5</accession>
<dbReference type="EMBL" id="CP134500">
    <property type="protein sequence ID" value="WNF28973.1"/>
    <property type="molecule type" value="Genomic_DNA"/>
</dbReference>
<evidence type="ECO:0008006" key="4">
    <source>
        <dbReference type="Google" id="ProtNLM"/>
    </source>
</evidence>
<evidence type="ECO:0000313" key="2">
    <source>
        <dbReference type="EMBL" id="WNF28973.1"/>
    </source>
</evidence>
<protein>
    <recommendedName>
        <fullName evidence="4">Lipoprotein</fullName>
    </recommendedName>
</protein>
<sequence length="222" mass="23574">MPLPGSKNPQPSGSAEPPAPESLPGTFEEALALARAVAAEPDVLGADFVRQSPYESAPRTVPVLDRSCRWQREALPHEVLAGLSRSSEAPGDGSGRGPLRVTAHVTVYRTTAHADAAMATFLEDALRCPDQRPRRGERVTSLASLGEKPVFLDAEDHILEVGRYTDDVHGGPHPYLWAANRVGSVVFAVSVKGADGYDAKTVSATGSGALGSMLTDVRRELR</sequence>
<gene>
    <name evidence="2" type="ORF">RI138_20280</name>
</gene>
<evidence type="ECO:0000256" key="1">
    <source>
        <dbReference type="SAM" id="MobiDB-lite"/>
    </source>
</evidence>
<feature type="region of interest" description="Disordered" evidence="1">
    <location>
        <begin position="1"/>
        <end position="25"/>
    </location>
</feature>
<name>A0ABY9VZG5_9ACTN</name>
<dbReference type="Proteomes" id="UP001303236">
    <property type="component" value="Chromosome"/>
</dbReference>
<feature type="compositionally biased region" description="Low complexity" evidence="1">
    <location>
        <begin position="9"/>
        <end position="25"/>
    </location>
</feature>
<keyword evidence="3" id="KW-1185">Reference proteome</keyword>
<reference evidence="2 3" key="1">
    <citation type="submission" date="2023-09" db="EMBL/GenBank/DDBJ databases">
        <title>Genome completion map analysis of the actinomycetes C11-1.</title>
        <authorList>
            <person name="Qin P."/>
            <person name="Guan P."/>
        </authorList>
    </citation>
    <scope>NUCLEOTIDE SEQUENCE [LARGE SCALE GENOMIC DNA]</scope>
    <source>
        <strain evidence="2 3">C11-1</strain>
    </source>
</reference>
<proteinExistence type="predicted"/>
<organism evidence="2 3">
    <name type="scientific">Streptomyces durocortorensis</name>
    <dbReference type="NCBI Taxonomy" id="2811104"/>
    <lineage>
        <taxon>Bacteria</taxon>
        <taxon>Bacillati</taxon>
        <taxon>Actinomycetota</taxon>
        <taxon>Actinomycetes</taxon>
        <taxon>Kitasatosporales</taxon>
        <taxon>Streptomycetaceae</taxon>
        <taxon>Streptomyces</taxon>
    </lineage>
</organism>